<evidence type="ECO:0000256" key="1">
    <source>
        <dbReference type="SAM" id="MobiDB-lite"/>
    </source>
</evidence>
<protein>
    <submittedName>
        <fullName evidence="2">Uncharacterized protein</fullName>
    </submittedName>
</protein>
<dbReference type="AlphaFoldDB" id="A0A834F6H6"/>
<name>A0A834F6H6_ORYME</name>
<organism evidence="2 3">
    <name type="scientific">Oryzias melastigma</name>
    <name type="common">Marine medaka</name>
    <dbReference type="NCBI Taxonomy" id="30732"/>
    <lineage>
        <taxon>Eukaryota</taxon>
        <taxon>Metazoa</taxon>
        <taxon>Chordata</taxon>
        <taxon>Craniata</taxon>
        <taxon>Vertebrata</taxon>
        <taxon>Euteleostomi</taxon>
        <taxon>Actinopterygii</taxon>
        <taxon>Neopterygii</taxon>
        <taxon>Teleostei</taxon>
        <taxon>Neoteleostei</taxon>
        <taxon>Acanthomorphata</taxon>
        <taxon>Ovalentaria</taxon>
        <taxon>Atherinomorphae</taxon>
        <taxon>Beloniformes</taxon>
        <taxon>Adrianichthyidae</taxon>
        <taxon>Oryziinae</taxon>
        <taxon>Oryzias</taxon>
    </lineage>
</organism>
<sequence>MALAGSSDSKADCAGGNSRPSSNHLTAEDIPRAGCLITGPSFLRAAEPPAVAMLDLFLRVLVSTRLHPSPHISSLPT</sequence>
<accession>A0A834F6H6</accession>
<gene>
    <name evidence="2" type="ORF">FQA47_021791</name>
</gene>
<evidence type="ECO:0000313" key="3">
    <source>
        <dbReference type="Proteomes" id="UP000646548"/>
    </source>
</evidence>
<comment type="caution">
    <text evidence="2">The sequence shown here is derived from an EMBL/GenBank/DDBJ whole genome shotgun (WGS) entry which is preliminary data.</text>
</comment>
<reference evidence="2" key="1">
    <citation type="journal article" name="BMC Genomics">
        <title>Long-read sequencing and de novo genome assembly of marine medaka (Oryzias melastigma).</title>
        <authorList>
            <person name="Liang P."/>
            <person name="Saqib H.S.A."/>
            <person name="Ni X."/>
            <person name="Shen Y."/>
        </authorList>
    </citation>
    <scope>NUCLEOTIDE SEQUENCE</scope>
    <source>
        <strain evidence="2">Bigg-433</strain>
    </source>
</reference>
<dbReference type="Proteomes" id="UP000646548">
    <property type="component" value="Unassembled WGS sequence"/>
</dbReference>
<dbReference type="EMBL" id="WKFB01000547">
    <property type="protein sequence ID" value="KAF6719897.1"/>
    <property type="molecule type" value="Genomic_DNA"/>
</dbReference>
<feature type="region of interest" description="Disordered" evidence="1">
    <location>
        <begin position="1"/>
        <end position="30"/>
    </location>
</feature>
<evidence type="ECO:0000313" key="2">
    <source>
        <dbReference type="EMBL" id="KAF6719897.1"/>
    </source>
</evidence>
<proteinExistence type="predicted"/>